<dbReference type="OrthoDB" id="119781at2759"/>
<reference evidence="5" key="1">
    <citation type="submission" date="2021-02" db="EMBL/GenBank/DDBJ databases">
        <authorList>
            <person name="Palmer J.M."/>
        </authorList>
    </citation>
    <scope>NUCLEOTIDE SEQUENCE</scope>
    <source>
        <strain evidence="5">SCRP734</strain>
    </source>
</reference>
<evidence type="ECO:0000256" key="2">
    <source>
        <dbReference type="ARBA" id="ARBA00023157"/>
    </source>
</evidence>
<dbReference type="GO" id="GO:0006508">
    <property type="term" value="P:proteolysis"/>
    <property type="evidence" value="ECO:0007669"/>
    <property type="project" value="InterPro"/>
</dbReference>
<evidence type="ECO:0000256" key="3">
    <source>
        <dbReference type="SAM" id="SignalP"/>
    </source>
</evidence>
<feature type="domain" description="Apple" evidence="4">
    <location>
        <begin position="137"/>
        <end position="206"/>
    </location>
</feature>
<sequence>MKLSLLVAFALAAAGTGTASESDEGTTAPTAATSTGLTCGAQLRNIYYHGFNLQTSTVGDAAACCGLCTAYSGCALYTYFHSSSTGQSLCYLKSGAGEKTNYADSASVTAVSAFMGSASTAATSTPTPATATPSAACNEQLQGVFYRDNTIYEFSTDSADECCAYCSQLAAEGCVLYTLYVSKSENVKRCLLKSAAGTTTNYTLSDDLTVVSAFLPASATAAPTRTAECTVAEGQYCGNAQGTTCCESDSYCQPWNSGYYQCIGLPDGCGNLETDIDFIGNDLSSALTLYPWLCCALCRETEGCNAYTFVNLDPAGPTCYMKTSSAGRAANIGALSGVPLNKTASP</sequence>
<dbReference type="EMBL" id="JAGDFM010000238">
    <property type="protein sequence ID" value="KAG7381601.1"/>
    <property type="molecule type" value="Genomic_DNA"/>
</dbReference>
<protein>
    <recommendedName>
        <fullName evidence="4">Apple domain-containing protein</fullName>
    </recommendedName>
</protein>
<keyword evidence="6" id="KW-1185">Reference proteome</keyword>
<dbReference type="AlphaFoldDB" id="A0A8T1VKG9"/>
<evidence type="ECO:0000256" key="1">
    <source>
        <dbReference type="ARBA" id="ARBA00022737"/>
    </source>
</evidence>
<feature type="signal peptide" evidence="3">
    <location>
        <begin position="1"/>
        <end position="19"/>
    </location>
</feature>
<evidence type="ECO:0000313" key="6">
    <source>
        <dbReference type="Proteomes" id="UP000694044"/>
    </source>
</evidence>
<dbReference type="SMART" id="SM00223">
    <property type="entry name" value="APPLE"/>
    <property type="match status" value="3"/>
</dbReference>
<feature type="domain" description="Apple" evidence="4">
    <location>
        <begin position="39"/>
        <end position="113"/>
    </location>
</feature>
<name>A0A8T1VKG9_9STRA</name>
<dbReference type="GO" id="GO:0005576">
    <property type="term" value="C:extracellular region"/>
    <property type="evidence" value="ECO:0007669"/>
    <property type="project" value="InterPro"/>
</dbReference>
<feature type="chain" id="PRO_5035792307" description="Apple domain-containing protein" evidence="3">
    <location>
        <begin position="20"/>
        <end position="346"/>
    </location>
</feature>
<proteinExistence type="predicted"/>
<dbReference type="InterPro" id="IPR003609">
    <property type="entry name" value="Pan_app"/>
</dbReference>
<dbReference type="PANTHER" id="PTHR33946:SF4">
    <property type="entry name" value="COAGULATION FACTOR XI"/>
    <property type="match status" value="1"/>
</dbReference>
<dbReference type="InterPro" id="IPR000177">
    <property type="entry name" value="Apple"/>
</dbReference>
<comment type="caution">
    <text evidence="5">The sequence shown here is derived from an EMBL/GenBank/DDBJ whole genome shotgun (WGS) entry which is preliminary data.</text>
</comment>
<accession>A0A8T1VKG9</accession>
<dbReference type="Proteomes" id="UP000694044">
    <property type="component" value="Unassembled WGS sequence"/>
</dbReference>
<dbReference type="PANTHER" id="PTHR33946">
    <property type="match status" value="1"/>
</dbReference>
<evidence type="ECO:0000313" key="5">
    <source>
        <dbReference type="EMBL" id="KAG7381601.1"/>
    </source>
</evidence>
<evidence type="ECO:0000259" key="4">
    <source>
        <dbReference type="SMART" id="SM00223"/>
    </source>
</evidence>
<organism evidence="5 6">
    <name type="scientific">Phytophthora pseudosyringae</name>
    <dbReference type="NCBI Taxonomy" id="221518"/>
    <lineage>
        <taxon>Eukaryota</taxon>
        <taxon>Sar</taxon>
        <taxon>Stramenopiles</taxon>
        <taxon>Oomycota</taxon>
        <taxon>Peronosporomycetes</taxon>
        <taxon>Peronosporales</taxon>
        <taxon>Peronosporaceae</taxon>
        <taxon>Phytophthora</taxon>
    </lineage>
</organism>
<dbReference type="CDD" id="cd01100">
    <property type="entry name" value="APPLE_Factor_XI_like"/>
    <property type="match status" value="1"/>
</dbReference>
<keyword evidence="2" id="KW-1015">Disulfide bond</keyword>
<gene>
    <name evidence="5" type="ORF">PHYPSEUDO_005805</name>
</gene>
<keyword evidence="1" id="KW-0677">Repeat</keyword>
<dbReference type="Pfam" id="PF14295">
    <property type="entry name" value="PAN_4"/>
    <property type="match status" value="3"/>
</dbReference>
<feature type="domain" description="Apple" evidence="4">
    <location>
        <begin position="269"/>
        <end position="343"/>
    </location>
</feature>
<keyword evidence="3" id="KW-0732">Signal</keyword>